<protein>
    <submittedName>
        <fullName evidence="3">Addiction module toxin RelE</fullName>
    </submittedName>
</protein>
<dbReference type="InterPro" id="IPR007712">
    <property type="entry name" value="RelE/ParE_toxin"/>
</dbReference>
<keyword evidence="4" id="KW-1185">Reference proteome</keyword>
<dbReference type="STRING" id="69395.AQ619_05260"/>
<evidence type="ECO:0000256" key="2">
    <source>
        <dbReference type="ARBA" id="ARBA00022649"/>
    </source>
</evidence>
<evidence type="ECO:0000313" key="4">
    <source>
        <dbReference type="Proteomes" id="UP000056905"/>
    </source>
</evidence>
<dbReference type="OrthoDB" id="7577795at2"/>
<dbReference type="Pfam" id="PF05016">
    <property type="entry name" value="ParE_toxin"/>
    <property type="match status" value="1"/>
</dbReference>
<reference evidence="3 4" key="1">
    <citation type="submission" date="2015-10" db="EMBL/GenBank/DDBJ databases">
        <title>Conservation of the essential genome among Caulobacter and Brevundimonas species.</title>
        <authorList>
            <person name="Scott D."/>
            <person name="Ely B."/>
        </authorList>
    </citation>
    <scope>NUCLEOTIDE SEQUENCE [LARGE SCALE GENOMIC DNA]</scope>
    <source>
        <strain evidence="3 4">CB4</strain>
    </source>
</reference>
<sequence>MAEVVWSRRALSDLFAIRAYIGQFSPLAAQRMARRLRVAGDSLVNHPDRGRLVTATIRELVVISPYIIRYQITGDRVNVIRIRHAAQL</sequence>
<dbReference type="Proteomes" id="UP000056905">
    <property type="component" value="Chromosome"/>
</dbReference>
<dbReference type="InterPro" id="IPR051803">
    <property type="entry name" value="TA_system_RelE-like_toxin"/>
</dbReference>
<evidence type="ECO:0000313" key="3">
    <source>
        <dbReference type="EMBL" id="ALL12809.1"/>
    </source>
</evidence>
<gene>
    <name evidence="3" type="ORF">AQ619_05260</name>
</gene>
<organism evidence="3 4">
    <name type="scientific">Caulobacter henricii</name>
    <dbReference type="NCBI Taxonomy" id="69395"/>
    <lineage>
        <taxon>Bacteria</taxon>
        <taxon>Pseudomonadati</taxon>
        <taxon>Pseudomonadota</taxon>
        <taxon>Alphaproteobacteria</taxon>
        <taxon>Caulobacterales</taxon>
        <taxon>Caulobacteraceae</taxon>
        <taxon>Caulobacter</taxon>
    </lineage>
</organism>
<dbReference type="RefSeq" id="WP_084745767.1">
    <property type="nucleotide sequence ID" value="NZ_CP013002.1"/>
</dbReference>
<accession>A0A0P0NXL7</accession>
<dbReference type="KEGG" id="chq:AQ619_05260"/>
<dbReference type="NCBIfam" id="TIGR02385">
    <property type="entry name" value="RelE_StbE"/>
    <property type="match status" value="1"/>
</dbReference>
<keyword evidence="2" id="KW-1277">Toxin-antitoxin system</keyword>
<dbReference type="PANTHER" id="PTHR33755">
    <property type="entry name" value="TOXIN PARE1-RELATED"/>
    <property type="match status" value="1"/>
</dbReference>
<dbReference type="AlphaFoldDB" id="A0A0P0NXL7"/>
<dbReference type="InterPro" id="IPR035093">
    <property type="entry name" value="RelE/ParE_toxin_dom_sf"/>
</dbReference>
<dbReference type="Gene3D" id="3.30.2310.20">
    <property type="entry name" value="RelE-like"/>
    <property type="match status" value="1"/>
</dbReference>
<evidence type="ECO:0000256" key="1">
    <source>
        <dbReference type="ARBA" id="ARBA00006226"/>
    </source>
</evidence>
<proteinExistence type="inferred from homology"/>
<comment type="similarity">
    <text evidence="1">Belongs to the RelE toxin family.</text>
</comment>
<dbReference type="EMBL" id="CP013002">
    <property type="protein sequence ID" value="ALL12809.1"/>
    <property type="molecule type" value="Genomic_DNA"/>
</dbReference>
<name>A0A0P0NXL7_9CAUL</name>